<dbReference type="Proteomes" id="UP001152320">
    <property type="component" value="Chromosome 7"/>
</dbReference>
<dbReference type="Pfam" id="PF05825">
    <property type="entry name" value="PSP94"/>
    <property type="match status" value="1"/>
</dbReference>
<reference evidence="6" key="1">
    <citation type="submission" date="2021-10" db="EMBL/GenBank/DDBJ databases">
        <title>Tropical sea cucumber genome reveals ecological adaptation and Cuvierian tubules defense mechanism.</title>
        <authorList>
            <person name="Chen T."/>
        </authorList>
    </citation>
    <scope>NUCLEOTIDE SEQUENCE</scope>
    <source>
        <strain evidence="6">Nanhai2018</strain>
        <tissue evidence="6">Muscle</tissue>
    </source>
</reference>
<dbReference type="InterPro" id="IPR008735">
    <property type="entry name" value="PSP94"/>
</dbReference>
<dbReference type="EMBL" id="JAIZAY010000007">
    <property type="protein sequence ID" value="KAJ8038570.1"/>
    <property type="molecule type" value="Genomic_DNA"/>
</dbReference>
<sequence length="150" mass="16842">MKFILAFGLLVFCMHFCSPKIIPIPGMFVNRKPTPKWGECFRNTEIMCALAGSKVQYDGEKCVDCTCDGDNTGVTCCNVAPFPVVRNKEYCSLWLNTDTCKYERIKKDVSEVLPGQMGQWKHACCFKQYEIANLTVDGAPGSWLPDDPKP</sequence>
<evidence type="ECO:0000256" key="1">
    <source>
        <dbReference type="ARBA" id="ARBA00004613"/>
    </source>
</evidence>
<evidence type="ECO:0000313" key="6">
    <source>
        <dbReference type="EMBL" id="KAJ8038570.1"/>
    </source>
</evidence>
<keyword evidence="5" id="KW-0732">Signal</keyword>
<feature type="signal peptide" evidence="5">
    <location>
        <begin position="1"/>
        <end position="19"/>
    </location>
</feature>
<name>A0A9Q1C5J0_HOLLE</name>
<comment type="similarity">
    <text evidence="2">Belongs to the beta-microseminoprotein family.</text>
</comment>
<evidence type="ECO:0000256" key="2">
    <source>
        <dbReference type="ARBA" id="ARBA00010352"/>
    </source>
</evidence>
<gene>
    <name evidence="6" type="ORF">HOLleu_16030</name>
</gene>
<organism evidence="6 7">
    <name type="scientific">Holothuria leucospilota</name>
    <name type="common">Black long sea cucumber</name>
    <name type="synonym">Mertensiothuria leucospilota</name>
    <dbReference type="NCBI Taxonomy" id="206669"/>
    <lineage>
        <taxon>Eukaryota</taxon>
        <taxon>Metazoa</taxon>
        <taxon>Echinodermata</taxon>
        <taxon>Eleutherozoa</taxon>
        <taxon>Echinozoa</taxon>
        <taxon>Holothuroidea</taxon>
        <taxon>Aspidochirotacea</taxon>
        <taxon>Aspidochirotida</taxon>
        <taxon>Holothuriidae</taxon>
        <taxon>Holothuria</taxon>
    </lineage>
</organism>
<keyword evidence="4" id="KW-1015">Disulfide bond</keyword>
<evidence type="ECO:0000313" key="7">
    <source>
        <dbReference type="Proteomes" id="UP001152320"/>
    </source>
</evidence>
<dbReference type="GO" id="GO:0005576">
    <property type="term" value="C:extracellular region"/>
    <property type="evidence" value="ECO:0007669"/>
    <property type="project" value="UniProtKB-SubCell"/>
</dbReference>
<comment type="caution">
    <text evidence="6">The sequence shown here is derived from an EMBL/GenBank/DDBJ whole genome shotgun (WGS) entry which is preliminary data.</text>
</comment>
<keyword evidence="7" id="KW-1185">Reference proteome</keyword>
<evidence type="ECO:0008006" key="8">
    <source>
        <dbReference type="Google" id="ProtNLM"/>
    </source>
</evidence>
<keyword evidence="3" id="KW-0964">Secreted</keyword>
<proteinExistence type="inferred from homology"/>
<dbReference type="OrthoDB" id="10598265at2759"/>
<evidence type="ECO:0000256" key="4">
    <source>
        <dbReference type="ARBA" id="ARBA00023157"/>
    </source>
</evidence>
<evidence type="ECO:0000256" key="5">
    <source>
        <dbReference type="SAM" id="SignalP"/>
    </source>
</evidence>
<feature type="chain" id="PRO_5040416935" description="Beta-microseminoprotein" evidence="5">
    <location>
        <begin position="20"/>
        <end position="150"/>
    </location>
</feature>
<protein>
    <recommendedName>
        <fullName evidence="8">Beta-microseminoprotein</fullName>
    </recommendedName>
</protein>
<accession>A0A9Q1C5J0</accession>
<dbReference type="AlphaFoldDB" id="A0A9Q1C5J0"/>
<dbReference type="Gene3D" id="2.60.40.1900">
    <property type="entry name" value="Beta-microseminoprotein (PSP94) domain"/>
    <property type="match status" value="1"/>
</dbReference>
<evidence type="ECO:0000256" key="3">
    <source>
        <dbReference type="ARBA" id="ARBA00022525"/>
    </source>
</evidence>
<comment type="subcellular location">
    <subcellularLocation>
        <location evidence="1">Secreted</location>
    </subcellularLocation>
</comment>